<evidence type="ECO:0000256" key="1">
    <source>
        <dbReference type="ARBA" id="ARBA00004370"/>
    </source>
</evidence>
<keyword evidence="4 5" id="KW-0472">Membrane</keyword>
<dbReference type="PANTHER" id="PTHR35371">
    <property type="entry name" value="INNER MEMBRANE PROTEIN"/>
    <property type="match status" value="1"/>
</dbReference>
<feature type="transmembrane region" description="Helical" evidence="5">
    <location>
        <begin position="63"/>
        <end position="82"/>
    </location>
</feature>
<comment type="subcellular location">
    <subcellularLocation>
        <location evidence="1">Membrane</location>
    </subcellularLocation>
</comment>
<feature type="transmembrane region" description="Helical" evidence="5">
    <location>
        <begin position="94"/>
        <end position="112"/>
    </location>
</feature>
<dbReference type="InterPro" id="IPR001129">
    <property type="entry name" value="Membr-assoc_MAPEG"/>
</dbReference>
<protein>
    <submittedName>
        <fullName evidence="6">MAPEG family protein</fullName>
    </submittedName>
</protein>
<evidence type="ECO:0000256" key="3">
    <source>
        <dbReference type="ARBA" id="ARBA00022989"/>
    </source>
</evidence>
<keyword evidence="2 5" id="KW-0812">Transmembrane</keyword>
<gene>
    <name evidence="6" type="ORF">MUB52_12150</name>
</gene>
<dbReference type="Gene3D" id="1.20.120.550">
    <property type="entry name" value="Membrane associated eicosanoid/glutathione metabolism-like domain"/>
    <property type="match status" value="1"/>
</dbReference>
<dbReference type="Pfam" id="PF01124">
    <property type="entry name" value="MAPEG"/>
    <property type="match status" value="1"/>
</dbReference>
<organism evidence="6 7">
    <name type="scientific">Roseobacter sinensis</name>
    <dbReference type="NCBI Taxonomy" id="2931391"/>
    <lineage>
        <taxon>Bacteria</taxon>
        <taxon>Pseudomonadati</taxon>
        <taxon>Pseudomonadota</taxon>
        <taxon>Alphaproteobacteria</taxon>
        <taxon>Rhodobacterales</taxon>
        <taxon>Roseobacteraceae</taxon>
        <taxon>Roseobacter</taxon>
    </lineage>
</organism>
<evidence type="ECO:0000256" key="5">
    <source>
        <dbReference type="SAM" id="Phobius"/>
    </source>
</evidence>
<dbReference type="RefSeq" id="WP_263844507.1">
    <property type="nucleotide sequence ID" value="NZ_JALIEB010000007.1"/>
</dbReference>
<sequence length="136" mass="14897">MTTELTVLALAALLQAVQFVLMAVPANIELAPGETLSPRDRDKLGGDLVDKLSPRTARLYRALSNHFEALILFTIAVLVVTLGDQSSTLTRACAWVYLAARVLYVPAYAFGWVPWRSLIWFVGFGATFLMLLAALV</sequence>
<dbReference type="SUPFAM" id="SSF161084">
    <property type="entry name" value="MAPEG domain-like"/>
    <property type="match status" value="1"/>
</dbReference>
<evidence type="ECO:0000313" key="7">
    <source>
        <dbReference type="Proteomes" id="UP001208690"/>
    </source>
</evidence>
<proteinExistence type="predicted"/>
<dbReference type="InterPro" id="IPR023352">
    <property type="entry name" value="MAPEG-like_dom_sf"/>
</dbReference>
<dbReference type="PANTHER" id="PTHR35371:SF1">
    <property type="entry name" value="BLR7753 PROTEIN"/>
    <property type="match status" value="1"/>
</dbReference>
<accession>A0ABT3BF61</accession>
<name>A0ABT3BF61_9RHOB</name>
<dbReference type="Proteomes" id="UP001208690">
    <property type="component" value="Unassembled WGS sequence"/>
</dbReference>
<dbReference type="EMBL" id="JALIEB010000007">
    <property type="protein sequence ID" value="MCV3272180.1"/>
    <property type="molecule type" value="Genomic_DNA"/>
</dbReference>
<evidence type="ECO:0000256" key="2">
    <source>
        <dbReference type="ARBA" id="ARBA00022692"/>
    </source>
</evidence>
<evidence type="ECO:0000313" key="6">
    <source>
        <dbReference type="EMBL" id="MCV3272180.1"/>
    </source>
</evidence>
<reference evidence="6 7" key="1">
    <citation type="submission" date="2022-04" db="EMBL/GenBank/DDBJ databases">
        <title>Roseobacter sp. WL0113 is a bacterium isolated from neritic sediment.</title>
        <authorList>
            <person name="Wang L."/>
            <person name="He W."/>
            <person name="Zhang D.-F."/>
        </authorList>
    </citation>
    <scope>NUCLEOTIDE SEQUENCE [LARGE SCALE GENOMIC DNA]</scope>
    <source>
        <strain evidence="6 7">WL0113</strain>
    </source>
</reference>
<comment type="caution">
    <text evidence="6">The sequence shown here is derived from an EMBL/GenBank/DDBJ whole genome shotgun (WGS) entry which is preliminary data.</text>
</comment>
<feature type="transmembrane region" description="Helical" evidence="5">
    <location>
        <begin position="118"/>
        <end position="135"/>
    </location>
</feature>
<keyword evidence="7" id="KW-1185">Reference proteome</keyword>
<keyword evidence="3 5" id="KW-1133">Transmembrane helix</keyword>
<evidence type="ECO:0000256" key="4">
    <source>
        <dbReference type="ARBA" id="ARBA00023136"/>
    </source>
</evidence>